<sequence>MLFRSNTLLIVEGVMPYFLHIIPVVHDAMFNGVLQGQDASFRLCLITYIGIFLAHPNHHTCVPRAANYARKHCSRRVITGKASLRGEYGGDRGGCLTVEQGHIRKLQFCSTNDAEGSRRQSNRTPRRKVHLVGDSRRVRLSDNPANLLRLHVEHQELAMIIINQILQQHCAAPLVPKVLKPKILTLQLNNIRQQRPDARLRVYRRLPRPATSLPPQQLPNEHPEPADAEQGEVPVRRQPQPRPPGHPVVDGERDQTRSARADVVGEDMLP</sequence>
<protein>
    <submittedName>
        <fullName evidence="2">Uncharacterized protein</fullName>
    </submittedName>
</protein>
<accession>A0A5J9W9B4</accession>
<gene>
    <name evidence="2" type="ORF">EJB05_03386</name>
</gene>
<feature type="compositionally biased region" description="Basic and acidic residues" evidence="1">
    <location>
        <begin position="249"/>
        <end position="260"/>
    </location>
</feature>
<keyword evidence="3" id="KW-1185">Reference proteome</keyword>
<proteinExistence type="predicted"/>
<dbReference type="EMBL" id="RWGY01000004">
    <property type="protein sequence ID" value="TVU43964.1"/>
    <property type="molecule type" value="Genomic_DNA"/>
</dbReference>
<evidence type="ECO:0000313" key="3">
    <source>
        <dbReference type="Proteomes" id="UP000324897"/>
    </source>
</evidence>
<comment type="caution">
    <text evidence="2">The sequence shown here is derived from an EMBL/GenBank/DDBJ whole genome shotgun (WGS) entry which is preliminary data.</text>
</comment>
<dbReference type="Proteomes" id="UP000324897">
    <property type="component" value="Chromosome 5"/>
</dbReference>
<evidence type="ECO:0000313" key="2">
    <source>
        <dbReference type="EMBL" id="TVU43964.1"/>
    </source>
</evidence>
<dbReference type="Gramene" id="TVU43964">
    <property type="protein sequence ID" value="TVU43964"/>
    <property type="gene ID" value="EJB05_03386"/>
</dbReference>
<name>A0A5J9W9B4_9POAL</name>
<feature type="non-terminal residue" evidence="2">
    <location>
        <position position="1"/>
    </location>
</feature>
<reference evidence="2 3" key="1">
    <citation type="journal article" date="2019" name="Sci. Rep.">
        <title>A high-quality genome of Eragrostis curvula grass provides insights into Poaceae evolution and supports new strategies to enhance forage quality.</title>
        <authorList>
            <person name="Carballo J."/>
            <person name="Santos B.A.C.M."/>
            <person name="Zappacosta D."/>
            <person name="Garbus I."/>
            <person name="Selva J.P."/>
            <person name="Gallo C.A."/>
            <person name="Diaz A."/>
            <person name="Albertini E."/>
            <person name="Caccamo M."/>
            <person name="Echenique V."/>
        </authorList>
    </citation>
    <scope>NUCLEOTIDE SEQUENCE [LARGE SCALE GENOMIC DNA]</scope>
    <source>
        <strain evidence="3">cv. Victoria</strain>
        <tissue evidence="2">Leaf</tissue>
    </source>
</reference>
<dbReference type="AlphaFoldDB" id="A0A5J9W9B4"/>
<evidence type="ECO:0000256" key="1">
    <source>
        <dbReference type="SAM" id="MobiDB-lite"/>
    </source>
</evidence>
<feature type="region of interest" description="Disordered" evidence="1">
    <location>
        <begin position="209"/>
        <end position="270"/>
    </location>
</feature>
<organism evidence="2 3">
    <name type="scientific">Eragrostis curvula</name>
    <name type="common">weeping love grass</name>
    <dbReference type="NCBI Taxonomy" id="38414"/>
    <lineage>
        <taxon>Eukaryota</taxon>
        <taxon>Viridiplantae</taxon>
        <taxon>Streptophyta</taxon>
        <taxon>Embryophyta</taxon>
        <taxon>Tracheophyta</taxon>
        <taxon>Spermatophyta</taxon>
        <taxon>Magnoliopsida</taxon>
        <taxon>Liliopsida</taxon>
        <taxon>Poales</taxon>
        <taxon>Poaceae</taxon>
        <taxon>PACMAD clade</taxon>
        <taxon>Chloridoideae</taxon>
        <taxon>Eragrostideae</taxon>
        <taxon>Eragrostidinae</taxon>
        <taxon>Eragrostis</taxon>
    </lineage>
</organism>
<dbReference type="OrthoDB" id="10266825at2759"/>